<proteinExistence type="predicted"/>
<dbReference type="Proteomes" id="UP000190648">
    <property type="component" value="Unassembled WGS sequence"/>
</dbReference>
<evidence type="ECO:0000313" key="2">
    <source>
        <dbReference type="Proteomes" id="UP000190648"/>
    </source>
</evidence>
<evidence type="ECO:0000313" key="1">
    <source>
        <dbReference type="EMBL" id="OPJ84138.1"/>
    </source>
</evidence>
<comment type="caution">
    <text evidence="1">The sequence shown here is derived from an EMBL/GenBank/DDBJ whole genome shotgun (WGS) entry which is preliminary data.</text>
</comment>
<dbReference type="EMBL" id="LSYS01003057">
    <property type="protein sequence ID" value="OPJ84138.1"/>
    <property type="molecule type" value="Genomic_DNA"/>
</dbReference>
<name>A0A1V4KI88_PATFA</name>
<organism evidence="1 2">
    <name type="scientific">Patagioenas fasciata monilis</name>
    <dbReference type="NCBI Taxonomy" id="372326"/>
    <lineage>
        <taxon>Eukaryota</taxon>
        <taxon>Metazoa</taxon>
        <taxon>Chordata</taxon>
        <taxon>Craniata</taxon>
        <taxon>Vertebrata</taxon>
        <taxon>Euteleostomi</taxon>
        <taxon>Archelosauria</taxon>
        <taxon>Archosauria</taxon>
        <taxon>Dinosauria</taxon>
        <taxon>Saurischia</taxon>
        <taxon>Theropoda</taxon>
        <taxon>Coelurosauria</taxon>
        <taxon>Aves</taxon>
        <taxon>Neognathae</taxon>
        <taxon>Neoaves</taxon>
        <taxon>Columbimorphae</taxon>
        <taxon>Columbiformes</taxon>
        <taxon>Columbidae</taxon>
        <taxon>Patagioenas</taxon>
    </lineage>
</organism>
<sequence length="202" mass="23054">MRQRRSNSVSMCTLPIIPEYPGFQDIKLSRNYLETPAFNRLFQDLERGKSSSSRPNNFPNRASLVHCLGSSSRGHLKGHPATSSGFHDKPLQEYFNERLMELRNYESKRSNRKTKVFADKNQNPFLSRRGSRRRSSCGAVVMVGHGKDGEESCGSTSQDNQRTMEQNHQEETQNVLDLYKGDFLDILTMHIAAPLEAFVQNK</sequence>
<gene>
    <name evidence="1" type="ORF">AV530_015626</name>
</gene>
<reference evidence="1 2" key="1">
    <citation type="submission" date="2016-02" db="EMBL/GenBank/DDBJ databases">
        <title>Band-tailed pigeon sequencing and assembly.</title>
        <authorList>
            <person name="Soares A.E."/>
            <person name="Novak B.J."/>
            <person name="Rice E.S."/>
            <person name="O'Connell B."/>
            <person name="Chang D."/>
            <person name="Weber S."/>
            <person name="Shapiro B."/>
        </authorList>
    </citation>
    <scope>NUCLEOTIDE SEQUENCE [LARGE SCALE GENOMIC DNA]</scope>
    <source>
        <strain evidence="1">BTP2013</strain>
        <tissue evidence="1">Blood</tissue>
    </source>
</reference>
<dbReference type="OrthoDB" id="9215016at2759"/>
<dbReference type="AlphaFoldDB" id="A0A1V4KI88"/>
<protein>
    <submittedName>
        <fullName evidence="1">Uncharacterized protein</fullName>
    </submittedName>
</protein>
<keyword evidence="2" id="KW-1185">Reference proteome</keyword>
<accession>A0A1V4KI88</accession>